<evidence type="ECO:0000256" key="2">
    <source>
        <dbReference type="ARBA" id="ARBA00022475"/>
    </source>
</evidence>
<feature type="transmembrane region" description="Helical" evidence="12">
    <location>
        <begin position="45"/>
        <end position="67"/>
    </location>
</feature>
<keyword evidence="7 11" id="KW-0862">Zinc</keyword>
<keyword evidence="2" id="KW-1003">Cell membrane</keyword>
<evidence type="ECO:0000256" key="5">
    <source>
        <dbReference type="ARBA" id="ARBA00022723"/>
    </source>
</evidence>
<evidence type="ECO:0000313" key="16">
    <source>
        <dbReference type="Proteomes" id="UP000199320"/>
    </source>
</evidence>
<proteinExistence type="inferred from homology"/>
<dbReference type="GO" id="GO:0046872">
    <property type="term" value="F:metal ion binding"/>
    <property type="evidence" value="ECO:0007669"/>
    <property type="project" value="UniProtKB-KW"/>
</dbReference>
<dbReference type="GO" id="GO:0004222">
    <property type="term" value="F:metalloendopeptidase activity"/>
    <property type="evidence" value="ECO:0007669"/>
    <property type="project" value="InterPro"/>
</dbReference>
<keyword evidence="16" id="KW-1185">Reference proteome</keyword>
<dbReference type="PANTHER" id="PTHR43221:SF1">
    <property type="entry name" value="PROTEASE HTPX"/>
    <property type="match status" value="1"/>
</dbReference>
<feature type="transmembrane region" description="Helical" evidence="12">
    <location>
        <begin position="12"/>
        <end position="33"/>
    </location>
</feature>
<evidence type="ECO:0000313" key="14">
    <source>
        <dbReference type="EMBL" id="SDD98790.1"/>
    </source>
</evidence>
<evidence type="ECO:0000256" key="6">
    <source>
        <dbReference type="ARBA" id="ARBA00022801"/>
    </source>
</evidence>
<dbReference type="PANTHER" id="PTHR43221">
    <property type="entry name" value="PROTEASE HTPX"/>
    <property type="match status" value="1"/>
</dbReference>
<reference evidence="16 17" key="1">
    <citation type="submission" date="2016-10" db="EMBL/GenBank/DDBJ databases">
        <authorList>
            <person name="Varghese N."/>
            <person name="Submissions S."/>
        </authorList>
    </citation>
    <scope>NUCLEOTIDE SEQUENCE [LARGE SCALE GENOMIC DNA]</scope>
    <source>
        <strain evidence="14 17">CDM_1</strain>
        <strain evidence="16">CDM_6</strain>
    </source>
</reference>
<keyword evidence="3 11" id="KW-0645">Protease</keyword>
<organism evidence="15 16">
    <name type="scientific">Natrinema hispanicum</name>
    <dbReference type="NCBI Taxonomy" id="392421"/>
    <lineage>
        <taxon>Archaea</taxon>
        <taxon>Methanobacteriati</taxon>
        <taxon>Methanobacteriota</taxon>
        <taxon>Stenosarchaea group</taxon>
        <taxon>Halobacteria</taxon>
        <taxon>Halobacteriales</taxon>
        <taxon>Natrialbaceae</taxon>
        <taxon>Natrinema</taxon>
    </lineage>
</organism>
<evidence type="ECO:0000256" key="4">
    <source>
        <dbReference type="ARBA" id="ARBA00022692"/>
    </source>
</evidence>
<dbReference type="GO" id="GO:0005886">
    <property type="term" value="C:plasma membrane"/>
    <property type="evidence" value="ECO:0007669"/>
    <property type="project" value="UniProtKB-SubCell"/>
</dbReference>
<feature type="domain" description="Peptidase M48" evidence="13">
    <location>
        <begin position="148"/>
        <end position="341"/>
    </location>
</feature>
<dbReference type="Gene3D" id="3.30.2010.10">
    <property type="entry name" value="Metalloproteases ('zincins'), catalytic domain"/>
    <property type="match status" value="1"/>
</dbReference>
<dbReference type="Proteomes" id="UP000324021">
    <property type="component" value="Unassembled WGS sequence"/>
</dbReference>
<dbReference type="AlphaFoldDB" id="A0A1I0JVC1"/>
<keyword evidence="9 11" id="KW-0482">Metalloprotease</keyword>
<keyword evidence="6 11" id="KW-0378">Hydrolase</keyword>
<dbReference type="Pfam" id="PF01435">
    <property type="entry name" value="Peptidase_M48"/>
    <property type="match status" value="1"/>
</dbReference>
<evidence type="ECO:0000256" key="8">
    <source>
        <dbReference type="ARBA" id="ARBA00022989"/>
    </source>
</evidence>
<accession>A0A1I0JVC1</accession>
<dbReference type="EMBL" id="FMZP01000091">
    <property type="protein sequence ID" value="SDD98790.1"/>
    <property type="molecule type" value="Genomic_DNA"/>
</dbReference>
<gene>
    <name evidence="15" type="ORF">SAMN04488694_1694</name>
    <name evidence="14" type="ORF">SAMN05192552_10913</name>
</gene>
<evidence type="ECO:0000256" key="12">
    <source>
        <dbReference type="SAM" id="Phobius"/>
    </source>
</evidence>
<evidence type="ECO:0000259" key="13">
    <source>
        <dbReference type="Pfam" id="PF01435"/>
    </source>
</evidence>
<name>A0A1I0JVC1_9EURY</name>
<dbReference type="InterPro" id="IPR050083">
    <property type="entry name" value="HtpX_protease"/>
</dbReference>
<dbReference type="STRING" id="392421.SAMN04488694_1694"/>
<feature type="transmembrane region" description="Helical" evidence="12">
    <location>
        <begin position="218"/>
        <end position="238"/>
    </location>
</feature>
<sequence length="347" mass="38631">MTNHWNSLRRSAAELIPWILLSVAVFLGCTLYVRWAVPTIDLSTVSISLAVMSIMASAFVHYVVYSAQHVLAEVQRILDEESSRVDAVTRIAVVGFSVLVSLAAGELLIFGKSLLELVVAVLLLAGMVSMSGTFFRNHVATRPLNDRERAACEIGADQDVAFRVVTGEFGQTINGLAAGVFPTHKVILINEHSFEALDNKCIAMIAAHELGHVDENHAVVSLVGTVVLIALSLLSVRYFMRHHWMLFLVAGSAVLVGRVVFVWARRQLEYRADRYAAELLDDPQQVANGLRALRDVQMTETANEQSSGRLYERAIRRIRHYWTRILSTHPPIDDRIAHIKRLSRNAD</sequence>
<evidence type="ECO:0000313" key="17">
    <source>
        <dbReference type="Proteomes" id="UP000324021"/>
    </source>
</evidence>
<feature type="transmembrane region" description="Helical" evidence="12">
    <location>
        <begin position="88"/>
        <end position="111"/>
    </location>
</feature>
<evidence type="ECO:0000313" key="15">
    <source>
        <dbReference type="EMBL" id="SEU14688.1"/>
    </source>
</evidence>
<evidence type="ECO:0000256" key="9">
    <source>
        <dbReference type="ARBA" id="ARBA00023049"/>
    </source>
</evidence>
<evidence type="ECO:0000256" key="11">
    <source>
        <dbReference type="RuleBase" id="RU003983"/>
    </source>
</evidence>
<dbReference type="InterPro" id="IPR001915">
    <property type="entry name" value="Peptidase_M48"/>
</dbReference>
<dbReference type="Proteomes" id="UP000199320">
    <property type="component" value="Unassembled WGS sequence"/>
</dbReference>
<protein>
    <submittedName>
        <fullName evidence="15">Zn-dependent protease with chaperone function</fullName>
    </submittedName>
</protein>
<comment type="cofactor">
    <cofactor evidence="11">
        <name>Zn(2+)</name>
        <dbReference type="ChEBI" id="CHEBI:29105"/>
    </cofactor>
    <text evidence="11">Binds 1 zinc ion per subunit.</text>
</comment>
<evidence type="ECO:0000256" key="1">
    <source>
        <dbReference type="ARBA" id="ARBA00004651"/>
    </source>
</evidence>
<keyword evidence="5" id="KW-0479">Metal-binding</keyword>
<feature type="transmembrane region" description="Helical" evidence="12">
    <location>
        <begin position="244"/>
        <end position="264"/>
    </location>
</feature>
<feature type="transmembrane region" description="Helical" evidence="12">
    <location>
        <begin position="117"/>
        <end position="135"/>
    </location>
</feature>
<comment type="subcellular location">
    <subcellularLocation>
        <location evidence="1">Cell membrane</location>
        <topology evidence="1">Multi-pass membrane protein</topology>
    </subcellularLocation>
</comment>
<evidence type="ECO:0000256" key="3">
    <source>
        <dbReference type="ARBA" id="ARBA00022670"/>
    </source>
</evidence>
<keyword evidence="4 12" id="KW-0812">Transmembrane</keyword>
<dbReference type="EMBL" id="FOIC01000069">
    <property type="protein sequence ID" value="SEU14688.1"/>
    <property type="molecule type" value="Genomic_DNA"/>
</dbReference>
<dbReference type="GO" id="GO:0006508">
    <property type="term" value="P:proteolysis"/>
    <property type="evidence" value="ECO:0007669"/>
    <property type="project" value="UniProtKB-KW"/>
</dbReference>
<comment type="similarity">
    <text evidence="11">Belongs to the peptidase M48 family.</text>
</comment>
<evidence type="ECO:0000256" key="7">
    <source>
        <dbReference type="ARBA" id="ARBA00022833"/>
    </source>
</evidence>
<reference evidence="15" key="2">
    <citation type="submission" date="2016-10" db="EMBL/GenBank/DDBJ databases">
        <authorList>
            <person name="de Groot N.N."/>
        </authorList>
    </citation>
    <scope>NUCLEOTIDE SEQUENCE [LARGE SCALE GENOMIC DNA]</scope>
    <source>
        <strain evidence="15">CDM_6</strain>
    </source>
</reference>
<evidence type="ECO:0000256" key="10">
    <source>
        <dbReference type="ARBA" id="ARBA00023136"/>
    </source>
</evidence>
<keyword evidence="10 12" id="KW-0472">Membrane</keyword>
<keyword evidence="8 12" id="KW-1133">Transmembrane helix</keyword>